<dbReference type="KEGG" id="adl:AURDEDRAFT_116125"/>
<reference evidence="3" key="1">
    <citation type="journal article" date="2012" name="Science">
        <title>The Paleozoic origin of enzymatic lignin decomposition reconstructed from 31 fungal genomes.</title>
        <authorList>
            <person name="Floudas D."/>
            <person name="Binder M."/>
            <person name="Riley R."/>
            <person name="Barry K."/>
            <person name="Blanchette R.A."/>
            <person name="Henrissat B."/>
            <person name="Martinez A.T."/>
            <person name="Otillar R."/>
            <person name="Spatafora J.W."/>
            <person name="Yadav J.S."/>
            <person name="Aerts A."/>
            <person name="Benoit I."/>
            <person name="Boyd A."/>
            <person name="Carlson A."/>
            <person name="Copeland A."/>
            <person name="Coutinho P.M."/>
            <person name="de Vries R.P."/>
            <person name="Ferreira P."/>
            <person name="Findley K."/>
            <person name="Foster B."/>
            <person name="Gaskell J."/>
            <person name="Glotzer D."/>
            <person name="Gorecki P."/>
            <person name="Heitman J."/>
            <person name="Hesse C."/>
            <person name="Hori C."/>
            <person name="Igarashi K."/>
            <person name="Jurgens J.A."/>
            <person name="Kallen N."/>
            <person name="Kersten P."/>
            <person name="Kohler A."/>
            <person name="Kuees U."/>
            <person name="Kumar T.K.A."/>
            <person name="Kuo A."/>
            <person name="LaButti K."/>
            <person name="Larrondo L.F."/>
            <person name="Lindquist E."/>
            <person name="Ling A."/>
            <person name="Lombard V."/>
            <person name="Lucas S."/>
            <person name="Lundell T."/>
            <person name="Martin R."/>
            <person name="McLaughlin D.J."/>
            <person name="Morgenstern I."/>
            <person name="Morin E."/>
            <person name="Murat C."/>
            <person name="Nagy L.G."/>
            <person name="Nolan M."/>
            <person name="Ohm R.A."/>
            <person name="Patyshakuliyeva A."/>
            <person name="Rokas A."/>
            <person name="Ruiz-Duenas F.J."/>
            <person name="Sabat G."/>
            <person name="Salamov A."/>
            <person name="Samejima M."/>
            <person name="Schmutz J."/>
            <person name="Slot J.C."/>
            <person name="St John F."/>
            <person name="Stenlid J."/>
            <person name="Sun H."/>
            <person name="Sun S."/>
            <person name="Syed K."/>
            <person name="Tsang A."/>
            <person name="Wiebenga A."/>
            <person name="Young D."/>
            <person name="Pisabarro A."/>
            <person name="Eastwood D.C."/>
            <person name="Martin F."/>
            <person name="Cullen D."/>
            <person name="Grigoriev I.V."/>
            <person name="Hibbett D.S."/>
        </authorList>
    </citation>
    <scope>NUCLEOTIDE SEQUENCE [LARGE SCALE GENOMIC DNA]</scope>
    <source>
        <strain evidence="3">TFB10046</strain>
    </source>
</reference>
<name>J0D1G6_AURST</name>
<evidence type="ECO:0000259" key="1">
    <source>
        <dbReference type="Pfam" id="PF10021"/>
    </source>
</evidence>
<proteinExistence type="predicted"/>
<gene>
    <name evidence="2" type="ORF">AURDEDRAFT_116125</name>
</gene>
<accession>J0D1G6</accession>
<dbReference type="eggNOG" id="ENOG502SJ59">
    <property type="taxonomic scope" value="Eukaryota"/>
</dbReference>
<evidence type="ECO:0000313" key="3">
    <source>
        <dbReference type="Proteomes" id="UP000006514"/>
    </source>
</evidence>
<dbReference type="Proteomes" id="UP000006514">
    <property type="component" value="Unassembled WGS sequence"/>
</dbReference>
<organism evidence="2 3">
    <name type="scientific">Auricularia subglabra (strain TFB-10046 / SS5)</name>
    <name type="common">White-rot fungus</name>
    <name type="synonym">Auricularia delicata (strain TFB10046)</name>
    <dbReference type="NCBI Taxonomy" id="717982"/>
    <lineage>
        <taxon>Eukaryota</taxon>
        <taxon>Fungi</taxon>
        <taxon>Dikarya</taxon>
        <taxon>Basidiomycota</taxon>
        <taxon>Agaricomycotina</taxon>
        <taxon>Agaricomycetes</taxon>
        <taxon>Auriculariales</taxon>
        <taxon>Auriculariaceae</taxon>
        <taxon>Auricularia</taxon>
    </lineage>
</organism>
<keyword evidence="3" id="KW-1185">Reference proteome</keyword>
<dbReference type="EMBL" id="JH687812">
    <property type="protein sequence ID" value="EJD39604.1"/>
    <property type="molecule type" value="Genomic_DNA"/>
</dbReference>
<dbReference type="Gene3D" id="3.40.220.10">
    <property type="entry name" value="Leucine Aminopeptidase, subunit E, domain 1"/>
    <property type="match status" value="1"/>
</dbReference>
<dbReference type="PIRSF" id="PIRSF014899">
    <property type="entry name" value="UCP014899"/>
    <property type="match status" value="1"/>
</dbReference>
<sequence length="288" mass="31439">MLLKTAHETLSILQSGAYVDANQRRVHYVSSPTTDSFNQTVLYPSDSPHLAAWEHKAQRHLPDFSEETDFEFRQASPVAAALAALADDGEGVGILNAGSAKHAPTSFLSGGDDPEAVLLRSSTFDAVQRSPAAMEWYRTHRADNLGGVMSNTLMYTPNVQIIRDAYGKLIPPQPVDVVTAAPPNVNAITAHHPVDAPIVVRDVLRERCGRALRLFQLRGVKTLVLDTMGVDAETAGAVWAELLACDDSLYRSAFQHVIFAVPGRPYDKFREAFELAQFNAELTKALTS</sequence>
<dbReference type="OrthoDB" id="9985428at2759"/>
<dbReference type="PANTHER" id="PTHR35596">
    <property type="entry name" value="DUF2263 DOMAIN-CONTAINING PROTEIN"/>
    <property type="match status" value="1"/>
</dbReference>
<feature type="domain" description="Microbial-type PARG catalytic" evidence="1">
    <location>
        <begin position="6"/>
        <end position="164"/>
    </location>
</feature>
<dbReference type="NCBIfam" id="TIGR02452">
    <property type="entry name" value="TIGR02452 family protein"/>
    <property type="match status" value="1"/>
</dbReference>
<dbReference type="InterPro" id="IPR019261">
    <property type="entry name" value="PARG_cat_microbial"/>
</dbReference>
<dbReference type="Pfam" id="PF10021">
    <property type="entry name" value="PARG_cat_microb"/>
    <property type="match status" value="1"/>
</dbReference>
<dbReference type="PANTHER" id="PTHR35596:SF1">
    <property type="entry name" value="MICROBIAL-TYPE PARG CATALYTIC DOMAIN-CONTAINING PROTEIN"/>
    <property type="match status" value="1"/>
</dbReference>
<protein>
    <recommendedName>
        <fullName evidence="1">Microbial-type PARG catalytic domain-containing protein</fullName>
    </recommendedName>
</protein>
<dbReference type="InterPro" id="IPR012664">
    <property type="entry name" value="CHP02452"/>
</dbReference>
<evidence type="ECO:0000313" key="2">
    <source>
        <dbReference type="EMBL" id="EJD39604.1"/>
    </source>
</evidence>
<dbReference type="InParanoid" id="J0D1G6"/>
<dbReference type="AlphaFoldDB" id="J0D1G6"/>
<dbReference type="InterPro" id="IPR043472">
    <property type="entry name" value="Macro_dom-like"/>
</dbReference>